<dbReference type="CDD" id="cd02964">
    <property type="entry name" value="TryX_like_family"/>
    <property type="match status" value="1"/>
</dbReference>
<dbReference type="Pfam" id="PF13905">
    <property type="entry name" value="Thioredoxin_8"/>
    <property type="match status" value="1"/>
</dbReference>
<accession>A0A914DT54</accession>
<sequence length="149" mass="17116">MAELLKGTELVTVGDETVKAEEFLEGKIVALYFSAGWCPPCRAFTPKLKRFYDALKKAGKNFEVIFISRDREEEDLKEYFEDHHGEWTYLAFGNPKIQEFNEKYDVKSIPALKVIKPDGTVVVQDARTEIVDKGEDPLALFEEWEAFSD</sequence>
<evidence type="ECO:0000259" key="1">
    <source>
        <dbReference type="PROSITE" id="PS51352"/>
    </source>
</evidence>
<dbReference type="GO" id="GO:0007600">
    <property type="term" value="P:sensory perception"/>
    <property type="evidence" value="ECO:0007669"/>
    <property type="project" value="InterPro"/>
</dbReference>
<reference evidence="3" key="1">
    <citation type="submission" date="2022-11" db="UniProtKB">
        <authorList>
            <consortium name="WormBaseParasite"/>
        </authorList>
    </citation>
    <scope>IDENTIFICATION</scope>
</reference>
<dbReference type="PROSITE" id="PS51352">
    <property type="entry name" value="THIOREDOXIN_2"/>
    <property type="match status" value="1"/>
</dbReference>
<dbReference type="AlphaFoldDB" id="A0A914DT54"/>
<name>A0A914DT54_9BILA</name>
<dbReference type="SUPFAM" id="SSF52833">
    <property type="entry name" value="Thioredoxin-like"/>
    <property type="match status" value="1"/>
</dbReference>
<protein>
    <submittedName>
        <fullName evidence="3">Thioredoxin domain-containing protein</fullName>
    </submittedName>
</protein>
<keyword evidence="2" id="KW-1185">Reference proteome</keyword>
<dbReference type="InterPro" id="IPR012336">
    <property type="entry name" value="Thioredoxin-like_fold"/>
</dbReference>
<dbReference type="GO" id="GO:0045494">
    <property type="term" value="P:photoreceptor cell maintenance"/>
    <property type="evidence" value="ECO:0007669"/>
    <property type="project" value="InterPro"/>
</dbReference>
<organism evidence="2 3">
    <name type="scientific">Acrobeloides nanus</name>
    <dbReference type="NCBI Taxonomy" id="290746"/>
    <lineage>
        <taxon>Eukaryota</taxon>
        <taxon>Metazoa</taxon>
        <taxon>Ecdysozoa</taxon>
        <taxon>Nematoda</taxon>
        <taxon>Chromadorea</taxon>
        <taxon>Rhabditida</taxon>
        <taxon>Tylenchina</taxon>
        <taxon>Cephalobomorpha</taxon>
        <taxon>Cephaloboidea</taxon>
        <taxon>Cephalobidae</taxon>
        <taxon>Acrobeloides</taxon>
    </lineage>
</organism>
<dbReference type="PANTHER" id="PTHR46762:SF1">
    <property type="entry name" value="NUCLEOREDOXIN-LIKE PROTEIN 2"/>
    <property type="match status" value="1"/>
</dbReference>
<dbReference type="InterPro" id="IPR036249">
    <property type="entry name" value="Thioredoxin-like_sf"/>
</dbReference>
<proteinExistence type="predicted"/>
<dbReference type="PANTHER" id="PTHR46762">
    <property type="entry name" value="NUCLEOREDOXIN-LIKE PROTEIN 2"/>
    <property type="match status" value="1"/>
</dbReference>
<dbReference type="InterPro" id="IPR029519">
    <property type="entry name" value="RdCVF2"/>
</dbReference>
<dbReference type="InterPro" id="IPR013766">
    <property type="entry name" value="Thioredoxin_domain"/>
</dbReference>
<dbReference type="Gene3D" id="3.40.30.10">
    <property type="entry name" value="Glutaredoxin"/>
    <property type="match status" value="1"/>
</dbReference>
<evidence type="ECO:0000313" key="3">
    <source>
        <dbReference type="WBParaSite" id="ACRNAN_scaffold3813.g11134.t1"/>
    </source>
</evidence>
<dbReference type="WBParaSite" id="ACRNAN_scaffold3813.g11134.t1">
    <property type="protein sequence ID" value="ACRNAN_scaffold3813.g11134.t1"/>
    <property type="gene ID" value="ACRNAN_scaffold3813.g11134"/>
</dbReference>
<evidence type="ECO:0000313" key="2">
    <source>
        <dbReference type="Proteomes" id="UP000887540"/>
    </source>
</evidence>
<dbReference type="Proteomes" id="UP000887540">
    <property type="component" value="Unplaced"/>
</dbReference>
<feature type="domain" description="Thioredoxin" evidence="1">
    <location>
        <begin position="4"/>
        <end position="149"/>
    </location>
</feature>